<evidence type="ECO:0000313" key="2">
    <source>
        <dbReference type="EMBL" id="KAF6742484.1"/>
    </source>
</evidence>
<sequence length="509" mass="56526">MRTTFVWLYLKAKYSIQESRNATSTRVWREARKMRAKGLTTEPTDEKQPSPAMAVNDQIARPETVSTMSCYRAAYWIEYDSFQDRFRVQGAPPSRTRVLGHANVPPSPHYLPLSPAFVNVKLLGDLFGEGTFQLTTPWTHIQEAAVHLLHNEGYTLREETTNVKVVGERYDRVTLCPLPPGLLVGLGISELQGNKILSYALSVYLPTLTYFICLTGATITIELDLNDHGIFLMNALNAVLPQVQPVSHLILTFRFPDNLESLSRSFIKGIPTASTDARIVHQGEEPYSSPEVPTWDTSYACENIFSFPDPAFTEPSEALVHDTSQNFPYDIYHPETGDADIRDVTTAGDSLDAAPVEKARSEQSDSCDLRNASQNSPHIAAFDIYYPMAGSTNGYVSTVTTTDDSATPVLQTYWNPVGNVRLGSTHHLNLRGASQIAPYAVASGTYDPMVHGANDWDTSTNTVSRCNQSPVGRSEPCYQEFIQDQLINESTIFRPIASTTFYVNPNCVF</sequence>
<comment type="caution">
    <text evidence="2">The sequence shown here is derived from an EMBL/GenBank/DDBJ whole genome shotgun (WGS) entry which is preliminary data.</text>
</comment>
<dbReference type="EMBL" id="JACGCI010000182">
    <property type="protein sequence ID" value="KAF6742484.1"/>
    <property type="molecule type" value="Genomic_DNA"/>
</dbReference>
<gene>
    <name evidence="2" type="ORF">DFP72DRAFT_860418</name>
</gene>
<name>A0A8H6H8R2_9AGAR</name>
<keyword evidence="3" id="KW-1185">Reference proteome</keyword>
<dbReference type="AlphaFoldDB" id="A0A8H6H8R2"/>
<reference evidence="2 3" key="1">
    <citation type="submission" date="2020-07" db="EMBL/GenBank/DDBJ databases">
        <title>Comparative genomics of pyrophilous fungi reveals a link between fire events and developmental genes.</title>
        <authorList>
            <consortium name="DOE Joint Genome Institute"/>
            <person name="Steindorff A.S."/>
            <person name="Carver A."/>
            <person name="Calhoun S."/>
            <person name="Stillman K."/>
            <person name="Liu H."/>
            <person name="Lipzen A."/>
            <person name="Pangilinan J."/>
            <person name="Labutti K."/>
            <person name="Bruns T.D."/>
            <person name="Grigoriev I.V."/>
        </authorList>
    </citation>
    <scope>NUCLEOTIDE SEQUENCE [LARGE SCALE GENOMIC DNA]</scope>
    <source>
        <strain evidence="2 3">CBS 144469</strain>
    </source>
</reference>
<evidence type="ECO:0000313" key="3">
    <source>
        <dbReference type="Proteomes" id="UP000521943"/>
    </source>
</evidence>
<dbReference type="Proteomes" id="UP000521943">
    <property type="component" value="Unassembled WGS sequence"/>
</dbReference>
<feature type="region of interest" description="Disordered" evidence="1">
    <location>
        <begin position="36"/>
        <end position="55"/>
    </location>
</feature>
<accession>A0A8H6H8R2</accession>
<evidence type="ECO:0000256" key="1">
    <source>
        <dbReference type="SAM" id="MobiDB-lite"/>
    </source>
</evidence>
<protein>
    <submittedName>
        <fullName evidence="2">Uncharacterized protein</fullName>
    </submittedName>
</protein>
<proteinExistence type="predicted"/>
<organism evidence="2 3">
    <name type="scientific">Ephemerocybe angulata</name>
    <dbReference type="NCBI Taxonomy" id="980116"/>
    <lineage>
        <taxon>Eukaryota</taxon>
        <taxon>Fungi</taxon>
        <taxon>Dikarya</taxon>
        <taxon>Basidiomycota</taxon>
        <taxon>Agaricomycotina</taxon>
        <taxon>Agaricomycetes</taxon>
        <taxon>Agaricomycetidae</taxon>
        <taxon>Agaricales</taxon>
        <taxon>Agaricineae</taxon>
        <taxon>Psathyrellaceae</taxon>
        <taxon>Ephemerocybe</taxon>
    </lineage>
</organism>